<evidence type="ECO:0000313" key="2">
    <source>
        <dbReference type="EMBL" id="KMO77304.1"/>
    </source>
</evidence>
<reference evidence="2 3" key="1">
    <citation type="journal article" date="2015" name="Genome Biol. Evol.">
        <title>Characterization of Three Mycobacterium spp. with Potential Use in Bioremediation by Genome Sequencing and Comparative Genomics.</title>
        <authorList>
            <person name="Das S."/>
            <person name="Pettersson B.M."/>
            <person name="Behra P.R."/>
            <person name="Ramesh M."/>
            <person name="Dasgupta S."/>
            <person name="Bhattacharya A."/>
            <person name="Kirsebom L.A."/>
        </authorList>
    </citation>
    <scope>NUCLEOTIDE SEQUENCE [LARGE SCALE GENOMIC DNA]</scope>
    <source>
        <strain evidence="2 3">DSM 44075</strain>
    </source>
</reference>
<dbReference type="Proteomes" id="UP000036313">
    <property type="component" value="Unassembled WGS sequence"/>
</dbReference>
<comment type="caution">
    <text evidence="2">The sequence shown here is derived from an EMBL/GenBank/DDBJ whole genome shotgun (WGS) entry which is preliminary data.</text>
</comment>
<keyword evidence="1" id="KW-1133">Transmembrane helix</keyword>
<gene>
    <name evidence="2" type="ORF">MOBUDSM44075_01873</name>
</gene>
<keyword evidence="1" id="KW-0472">Membrane</keyword>
<feature type="transmembrane region" description="Helical" evidence="1">
    <location>
        <begin position="47"/>
        <end position="69"/>
    </location>
</feature>
<evidence type="ECO:0000313" key="3">
    <source>
        <dbReference type="Proteomes" id="UP000036313"/>
    </source>
</evidence>
<organism evidence="2 3">
    <name type="scientific">Mycolicibacterium obuense</name>
    <dbReference type="NCBI Taxonomy" id="1807"/>
    <lineage>
        <taxon>Bacteria</taxon>
        <taxon>Bacillati</taxon>
        <taxon>Actinomycetota</taxon>
        <taxon>Actinomycetes</taxon>
        <taxon>Mycobacteriales</taxon>
        <taxon>Mycobacteriaceae</taxon>
        <taxon>Mycolicibacterium</taxon>
    </lineage>
</organism>
<dbReference type="RefSeq" id="WP_048422904.1">
    <property type="nucleotide sequence ID" value="NZ_JYNU01000010.1"/>
</dbReference>
<dbReference type="AlphaFoldDB" id="A0A0J6W4C0"/>
<accession>A0A0J6W4C0</accession>
<sequence>MPDSDLRSSARAFLATARGFALASVAVLIVSFVTAGELVQLHELEDIHGGAAIALHVVTAGLTVALAGLAYARRSAWWTAVVAGLACIYSFIQAALGEGDTLKFHIPGALFLAVAVVWLTAWLFSPAAADRDR</sequence>
<feature type="transmembrane region" description="Helical" evidence="1">
    <location>
        <begin position="12"/>
        <end position="35"/>
    </location>
</feature>
<keyword evidence="1" id="KW-0812">Transmembrane</keyword>
<evidence type="ECO:0008006" key="4">
    <source>
        <dbReference type="Google" id="ProtNLM"/>
    </source>
</evidence>
<feature type="transmembrane region" description="Helical" evidence="1">
    <location>
        <begin position="76"/>
        <end position="92"/>
    </location>
</feature>
<evidence type="ECO:0000256" key="1">
    <source>
        <dbReference type="SAM" id="Phobius"/>
    </source>
</evidence>
<feature type="transmembrane region" description="Helical" evidence="1">
    <location>
        <begin position="104"/>
        <end position="124"/>
    </location>
</feature>
<dbReference type="PATRIC" id="fig|1807.14.peg.1883"/>
<protein>
    <recommendedName>
        <fullName evidence="4">DUF423 domain-containing protein</fullName>
    </recommendedName>
</protein>
<name>A0A0J6W4C0_9MYCO</name>
<dbReference type="EMBL" id="JYNU01000010">
    <property type="protein sequence ID" value="KMO77304.1"/>
    <property type="molecule type" value="Genomic_DNA"/>
</dbReference>
<proteinExistence type="predicted"/>